<feature type="domain" description="Glycosyltransferase subfamily 4-like N-terminal" evidence="4">
    <location>
        <begin position="45"/>
        <end position="203"/>
    </location>
</feature>
<dbReference type="InterPro" id="IPR028098">
    <property type="entry name" value="Glyco_trans_4-like_N"/>
</dbReference>
<keyword evidence="2 5" id="KW-0808">Transferase</keyword>
<evidence type="ECO:0000256" key="1">
    <source>
        <dbReference type="ARBA" id="ARBA00022676"/>
    </source>
</evidence>
<dbReference type="AlphaFoldDB" id="A0A448HEF0"/>
<evidence type="ECO:0000259" key="4">
    <source>
        <dbReference type="Pfam" id="PF13439"/>
    </source>
</evidence>
<dbReference type="GO" id="GO:1901137">
    <property type="term" value="P:carbohydrate derivative biosynthetic process"/>
    <property type="evidence" value="ECO:0007669"/>
    <property type="project" value="UniProtKB-ARBA"/>
</dbReference>
<reference evidence="5 6" key="1">
    <citation type="submission" date="2018-12" db="EMBL/GenBank/DDBJ databases">
        <authorList>
            <consortium name="Pathogen Informatics"/>
        </authorList>
    </citation>
    <scope>NUCLEOTIDE SEQUENCE [LARGE SCALE GENOMIC DNA]</scope>
    <source>
        <strain evidence="5 6">NCTC11636</strain>
    </source>
</reference>
<dbReference type="SUPFAM" id="SSF53756">
    <property type="entry name" value="UDP-Glycosyltransferase/glycogen phosphorylase"/>
    <property type="match status" value="1"/>
</dbReference>
<dbReference type="PANTHER" id="PTHR45947">
    <property type="entry name" value="SULFOQUINOVOSYL TRANSFERASE SQD2"/>
    <property type="match status" value="1"/>
</dbReference>
<dbReference type="EMBL" id="LR134350">
    <property type="protein sequence ID" value="VEG26445.1"/>
    <property type="molecule type" value="Genomic_DNA"/>
</dbReference>
<sequence length="393" mass="41571">MTPNSSENRVVAAPGSRLSAGTRALAEDRGPAMRVMLVLHGLVTGGAEMMVLHLARELDAAGHAVEVVSLHAGGTSVHEMMERAGLAVVPLGKRRGPDLGVVRRLRAEMGRFRPTVVHTHLPVLQYVLPAARLHGRPLTMVHTVHNLARRETGVALLRRVNRYAFGHGVVPVAVSNEVATSVSQEYGLEAAAVPVVSNGVDLSAFQGPGDRAPGPCSRAHGPLRLLCVARLAEAKNHVLLLEVTARLLASGRDLTLTLVGDGPLRSELEDRARRLGIGSAVRFTGQQQDTASFYREADLFMLLSTYEGQPMSIIEAMASGLPVVATAVGGVAELVDDGRTGTLVAPEAGEVARAVTSICDDPGLYASMSAAAHRAAASYSARAMMEGYVELYR</sequence>
<dbReference type="Proteomes" id="UP000266895">
    <property type="component" value="Chromosome"/>
</dbReference>
<dbReference type="InterPro" id="IPR050194">
    <property type="entry name" value="Glycosyltransferase_grp1"/>
</dbReference>
<dbReference type="RefSeq" id="WP_126381738.1">
    <property type="nucleotide sequence ID" value="NZ_LR134350.1"/>
</dbReference>
<proteinExistence type="predicted"/>
<evidence type="ECO:0000256" key="2">
    <source>
        <dbReference type="ARBA" id="ARBA00022679"/>
    </source>
</evidence>
<dbReference type="CDD" id="cd03811">
    <property type="entry name" value="GT4_GT28_WabH-like"/>
    <property type="match status" value="1"/>
</dbReference>
<dbReference type="Pfam" id="PF13439">
    <property type="entry name" value="Glyco_transf_4"/>
    <property type="match status" value="1"/>
</dbReference>
<accession>A0A448HEF0</accession>
<dbReference type="KEGG" id="ahw:NCTC11636_00529"/>
<evidence type="ECO:0000259" key="3">
    <source>
        <dbReference type="Pfam" id="PF00534"/>
    </source>
</evidence>
<dbReference type="GO" id="GO:0004373">
    <property type="term" value="F:alpha-1,4-glucan glucosyltransferase (UDP-glucose donor) activity"/>
    <property type="evidence" value="ECO:0007669"/>
    <property type="project" value="UniProtKB-EC"/>
</dbReference>
<dbReference type="EC" id="2.4.1.11" evidence="5"/>
<evidence type="ECO:0000313" key="6">
    <source>
        <dbReference type="Proteomes" id="UP000266895"/>
    </source>
</evidence>
<dbReference type="Pfam" id="PF00534">
    <property type="entry name" value="Glycos_transf_1"/>
    <property type="match status" value="1"/>
</dbReference>
<keyword evidence="6" id="KW-1185">Reference proteome</keyword>
<feature type="domain" description="Glycosyl transferase family 1" evidence="3">
    <location>
        <begin position="221"/>
        <end position="373"/>
    </location>
</feature>
<name>A0A448HEF0_9ACTO</name>
<organism evidence="5 6">
    <name type="scientific">Actinomyces howellii</name>
    <dbReference type="NCBI Taxonomy" id="52771"/>
    <lineage>
        <taxon>Bacteria</taxon>
        <taxon>Bacillati</taxon>
        <taxon>Actinomycetota</taxon>
        <taxon>Actinomycetes</taxon>
        <taxon>Actinomycetales</taxon>
        <taxon>Actinomycetaceae</taxon>
        <taxon>Actinomyces</taxon>
    </lineage>
</organism>
<dbReference type="Gene3D" id="3.40.50.2000">
    <property type="entry name" value="Glycogen Phosphorylase B"/>
    <property type="match status" value="2"/>
</dbReference>
<protein>
    <submittedName>
        <fullName evidence="5">Glycogen synthase</fullName>
        <ecNumber evidence="5">2.4.1.11</ecNumber>
    </submittedName>
</protein>
<keyword evidence="1 5" id="KW-0328">Glycosyltransferase</keyword>
<dbReference type="PANTHER" id="PTHR45947:SF13">
    <property type="entry name" value="TRANSFERASE"/>
    <property type="match status" value="1"/>
</dbReference>
<dbReference type="OrthoDB" id="477186at2"/>
<gene>
    <name evidence="5" type="ORF">NCTC11636_00529</name>
</gene>
<evidence type="ECO:0000313" key="5">
    <source>
        <dbReference type="EMBL" id="VEG26445.1"/>
    </source>
</evidence>
<dbReference type="InterPro" id="IPR001296">
    <property type="entry name" value="Glyco_trans_1"/>
</dbReference>